<feature type="non-terminal residue" evidence="1">
    <location>
        <position position="141"/>
    </location>
</feature>
<protein>
    <submittedName>
        <fullName evidence="1">Uncharacterized protein</fullName>
    </submittedName>
</protein>
<accession>A0A0F8YFA8</accession>
<dbReference type="AlphaFoldDB" id="A0A0F8YFA8"/>
<organism evidence="1">
    <name type="scientific">marine sediment metagenome</name>
    <dbReference type="NCBI Taxonomy" id="412755"/>
    <lineage>
        <taxon>unclassified sequences</taxon>
        <taxon>metagenomes</taxon>
        <taxon>ecological metagenomes</taxon>
    </lineage>
</organism>
<evidence type="ECO:0000313" key="1">
    <source>
        <dbReference type="EMBL" id="KKK80117.1"/>
    </source>
</evidence>
<sequence>MTYDNTTDFPGIKLEVERTTVSVHIENVKKALEFNKPDYLPMETNNVPGIYNAYHTLDPDEVELIPGTENFDAIWPLCYSWVPKVIGKTEKGEPLRKDQFGVITSVPDNMNTTFNLIGHPLEGKTTLEGYEFPDIEDLNPW</sequence>
<gene>
    <name evidence="1" type="ORF">LCGC14_2826690</name>
</gene>
<name>A0A0F8YFA8_9ZZZZ</name>
<comment type="caution">
    <text evidence="1">The sequence shown here is derived from an EMBL/GenBank/DDBJ whole genome shotgun (WGS) entry which is preliminary data.</text>
</comment>
<proteinExistence type="predicted"/>
<reference evidence="1" key="1">
    <citation type="journal article" date="2015" name="Nature">
        <title>Complex archaea that bridge the gap between prokaryotes and eukaryotes.</title>
        <authorList>
            <person name="Spang A."/>
            <person name="Saw J.H."/>
            <person name="Jorgensen S.L."/>
            <person name="Zaremba-Niedzwiedzka K."/>
            <person name="Martijn J."/>
            <person name="Lind A.E."/>
            <person name="van Eijk R."/>
            <person name="Schleper C."/>
            <person name="Guy L."/>
            <person name="Ettema T.J."/>
        </authorList>
    </citation>
    <scope>NUCLEOTIDE SEQUENCE</scope>
</reference>
<dbReference type="EMBL" id="LAZR01053727">
    <property type="protein sequence ID" value="KKK80117.1"/>
    <property type="molecule type" value="Genomic_DNA"/>
</dbReference>